<dbReference type="CDD" id="cd00090">
    <property type="entry name" value="HTH_ARSR"/>
    <property type="match status" value="1"/>
</dbReference>
<evidence type="ECO:0000256" key="4">
    <source>
        <dbReference type="ARBA" id="ARBA00023163"/>
    </source>
</evidence>
<dbReference type="PANTHER" id="PTHR30154">
    <property type="entry name" value="LEUCINE-RESPONSIVE REGULATORY PROTEIN"/>
    <property type="match status" value="1"/>
</dbReference>
<dbReference type="InterPro" id="IPR036390">
    <property type="entry name" value="WH_DNA-bd_sf"/>
</dbReference>
<name>A0ABT1CL63_9HYPH</name>
<dbReference type="InterPro" id="IPR019887">
    <property type="entry name" value="Tscrpt_reg_AsnC/Lrp_C"/>
</dbReference>
<reference evidence="6 7" key="1">
    <citation type="submission" date="2020-01" db="EMBL/GenBank/DDBJ databases">
        <title>Genomes of bacteria type strains.</title>
        <authorList>
            <person name="Chen J."/>
            <person name="Zhu S."/>
            <person name="Yang J."/>
        </authorList>
    </citation>
    <scope>NUCLEOTIDE SEQUENCE [LARGE SCALE GENOMIC DNA]</scope>
    <source>
        <strain evidence="6 7">DSM 16655</strain>
    </source>
</reference>
<dbReference type="InterPro" id="IPR019888">
    <property type="entry name" value="Tscrpt_reg_AsnC-like"/>
</dbReference>
<dbReference type="Pfam" id="PF01037">
    <property type="entry name" value="AsnC_trans_reg"/>
    <property type="match status" value="1"/>
</dbReference>
<dbReference type="EMBL" id="JAAAML010000001">
    <property type="protein sequence ID" value="MCO6406946.1"/>
    <property type="molecule type" value="Genomic_DNA"/>
</dbReference>
<dbReference type="Gene3D" id="1.10.10.10">
    <property type="entry name" value="Winged helix-like DNA-binding domain superfamily/Winged helix DNA-binding domain"/>
    <property type="match status" value="1"/>
</dbReference>
<evidence type="ECO:0000313" key="6">
    <source>
        <dbReference type="EMBL" id="MCO6406946.1"/>
    </source>
</evidence>
<evidence type="ECO:0000256" key="2">
    <source>
        <dbReference type="ARBA" id="ARBA00023125"/>
    </source>
</evidence>
<evidence type="ECO:0000259" key="5">
    <source>
        <dbReference type="PROSITE" id="PS50956"/>
    </source>
</evidence>
<sequence>MRRQLDSIDCRILNELQSHGRISIVDLAERVHLTKTPCSERVKRLERDGIISGYSANIDPGEVDMGHVMIVHVNLSKTSDSALEDFNRAVRLIPEVQSCMMIAGPFDYMLKVRTRDINQFRQLLGERISQLPSVMQTHSYAVMESVKETGMIELRP</sequence>
<evidence type="ECO:0000256" key="3">
    <source>
        <dbReference type="ARBA" id="ARBA00023159"/>
    </source>
</evidence>
<keyword evidence="3" id="KW-0010">Activator</keyword>
<evidence type="ECO:0000256" key="1">
    <source>
        <dbReference type="ARBA" id="ARBA00023015"/>
    </source>
</evidence>
<dbReference type="InterPro" id="IPR036388">
    <property type="entry name" value="WH-like_DNA-bd_sf"/>
</dbReference>
<proteinExistence type="predicted"/>
<keyword evidence="4" id="KW-0804">Transcription</keyword>
<dbReference type="PRINTS" id="PR00033">
    <property type="entry name" value="HTHASNC"/>
</dbReference>
<dbReference type="Gene3D" id="3.30.70.920">
    <property type="match status" value="1"/>
</dbReference>
<evidence type="ECO:0000313" key="7">
    <source>
        <dbReference type="Proteomes" id="UP001320715"/>
    </source>
</evidence>
<dbReference type="Pfam" id="PF13412">
    <property type="entry name" value="HTH_24"/>
    <property type="match status" value="1"/>
</dbReference>
<protein>
    <submittedName>
        <fullName evidence="6">Winged helix-turn-helix transcriptional regulator</fullName>
    </submittedName>
</protein>
<dbReference type="RefSeq" id="WP_252914432.1">
    <property type="nucleotide sequence ID" value="NZ_CP159480.1"/>
</dbReference>
<dbReference type="SUPFAM" id="SSF54909">
    <property type="entry name" value="Dimeric alpha+beta barrel"/>
    <property type="match status" value="1"/>
</dbReference>
<keyword evidence="1" id="KW-0805">Transcription regulation</keyword>
<accession>A0ABT1CL63</accession>
<dbReference type="PROSITE" id="PS50956">
    <property type="entry name" value="HTH_ASNC_2"/>
    <property type="match status" value="1"/>
</dbReference>
<dbReference type="InterPro" id="IPR011008">
    <property type="entry name" value="Dimeric_a/b-barrel"/>
</dbReference>
<organism evidence="6 7">
    <name type="scientific">Hoeflea alexandrii</name>
    <dbReference type="NCBI Taxonomy" id="288436"/>
    <lineage>
        <taxon>Bacteria</taxon>
        <taxon>Pseudomonadati</taxon>
        <taxon>Pseudomonadota</taxon>
        <taxon>Alphaproteobacteria</taxon>
        <taxon>Hyphomicrobiales</taxon>
        <taxon>Rhizobiaceae</taxon>
        <taxon>Hoeflea</taxon>
    </lineage>
</organism>
<dbReference type="PANTHER" id="PTHR30154:SF0">
    <property type="entry name" value="LEUCINE-RESPONSIVE REGULATORY PROTEIN"/>
    <property type="match status" value="1"/>
</dbReference>
<comment type="caution">
    <text evidence="6">The sequence shown here is derived from an EMBL/GenBank/DDBJ whole genome shotgun (WGS) entry which is preliminary data.</text>
</comment>
<keyword evidence="2" id="KW-0238">DNA-binding</keyword>
<feature type="domain" description="HTH asnC-type" evidence="5">
    <location>
        <begin position="5"/>
        <end position="68"/>
    </location>
</feature>
<dbReference type="SMART" id="SM00344">
    <property type="entry name" value="HTH_ASNC"/>
    <property type="match status" value="1"/>
</dbReference>
<gene>
    <name evidence="6" type="ORF">GTW23_02070</name>
</gene>
<keyword evidence="7" id="KW-1185">Reference proteome</keyword>
<dbReference type="InterPro" id="IPR011991">
    <property type="entry name" value="ArsR-like_HTH"/>
</dbReference>
<dbReference type="Proteomes" id="UP001320715">
    <property type="component" value="Unassembled WGS sequence"/>
</dbReference>
<dbReference type="SUPFAM" id="SSF46785">
    <property type="entry name" value="Winged helix' DNA-binding domain"/>
    <property type="match status" value="1"/>
</dbReference>
<dbReference type="InterPro" id="IPR000485">
    <property type="entry name" value="AsnC-type_HTH_dom"/>
</dbReference>